<dbReference type="AlphaFoldDB" id="A0A8J2VC37"/>
<reference evidence="3" key="2">
    <citation type="submission" date="2020-09" db="EMBL/GenBank/DDBJ databases">
        <authorList>
            <person name="Sun Q."/>
            <person name="Zhou Y."/>
        </authorList>
    </citation>
    <scope>NUCLEOTIDE SEQUENCE</scope>
    <source>
        <strain evidence="3">CGMCC 1.15179</strain>
    </source>
</reference>
<dbReference type="NCBIfam" id="TIGR01098">
    <property type="entry name" value="3A0109s03R"/>
    <property type="match status" value="1"/>
</dbReference>
<dbReference type="PANTHER" id="PTHR35841:SF1">
    <property type="entry name" value="PHOSPHONATES-BINDING PERIPLASMIC PROTEIN"/>
    <property type="match status" value="1"/>
</dbReference>
<comment type="caution">
    <text evidence="3">The sequence shown here is derived from an EMBL/GenBank/DDBJ whole genome shotgun (WGS) entry which is preliminary data.</text>
</comment>
<gene>
    <name evidence="3" type="ORF">GCM10011571_22610</name>
</gene>
<proteinExistence type="inferred from homology"/>
<dbReference type="Gene3D" id="3.40.190.10">
    <property type="entry name" value="Periplasmic binding protein-like II"/>
    <property type="match status" value="2"/>
</dbReference>
<evidence type="ECO:0000256" key="1">
    <source>
        <dbReference type="ARBA" id="ARBA00007162"/>
    </source>
</evidence>
<dbReference type="EMBL" id="BMHQ01000007">
    <property type="protein sequence ID" value="GGE20134.1"/>
    <property type="molecule type" value="Genomic_DNA"/>
</dbReference>
<reference evidence="3" key="1">
    <citation type="journal article" date="2014" name="Int. J. Syst. Evol. Microbiol.">
        <title>Complete genome sequence of Corynebacterium casei LMG S-19264T (=DSM 44701T), isolated from a smear-ripened cheese.</title>
        <authorList>
            <consortium name="US DOE Joint Genome Institute (JGI-PGF)"/>
            <person name="Walter F."/>
            <person name="Albersmeier A."/>
            <person name="Kalinowski J."/>
            <person name="Ruckert C."/>
        </authorList>
    </citation>
    <scope>NUCLEOTIDE SEQUENCE</scope>
    <source>
        <strain evidence="3">CGMCC 1.15179</strain>
    </source>
</reference>
<protein>
    <submittedName>
        <fullName evidence="3">Putative selenate ABC transporter substrate-binding protein</fullName>
    </submittedName>
</protein>
<evidence type="ECO:0000256" key="2">
    <source>
        <dbReference type="ARBA" id="ARBA00022729"/>
    </source>
</evidence>
<sequence>MAVFIIALATAGCGSAKDQGEPFKVGVVPAQNKGDMQHAMDRLEKVLSHKLHRPVEIQVYSDYQGVVEAMKYKKMDMAFFGPLTFVQAAEKMDLKAVVTQLIHGSPYYHSYIIVPKDSPIRSIDDLAKNSTQLHFAFGDINSTSGSLIPGIALTKKGVFKNPNDHRFKKITYTGSHDITALAIQHHKYDAGAIDSAIYEQLVKDGKVDGKKIRVIWKSEKLFQYPWAVRSDVDEATVKKLQEAFLSVKDPAILEVFGASGFTKAANRDYESIRKAAKAAGRLEMK</sequence>
<comment type="similarity">
    <text evidence="1">Belongs to the phosphate/phosphite/phosphonate binding protein family.</text>
</comment>
<dbReference type="Pfam" id="PF12974">
    <property type="entry name" value="Phosphonate-bd"/>
    <property type="match status" value="1"/>
</dbReference>
<dbReference type="InterPro" id="IPR005770">
    <property type="entry name" value="PhnD"/>
</dbReference>
<dbReference type="Proteomes" id="UP000625210">
    <property type="component" value="Unassembled WGS sequence"/>
</dbReference>
<evidence type="ECO:0000313" key="3">
    <source>
        <dbReference type="EMBL" id="GGE20134.1"/>
    </source>
</evidence>
<organism evidence="3 4">
    <name type="scientific">Marinithermofilum abyssi</name>
    <dbReference type="NCBI Taxonomy" id="1571185"/>
    <lineage>
        <taxon>Bacteria</taxon>
        <taxon>Bacillati</taxon>
        <taxon>Bacillota</taxon>
        <taxon>Bacilli</taxon>
        <taxon>Bacillales</taxon>
        <taxon>Thermoactinomycetaceae</taxon>
        <taxon>Marinithermofilum</taxon>
    </lineage>
</organism>
<accession>A0A8J2VC37</accession>
<dbReference type="PANTHER" id="PTHR35841">
    <property type="entry name" value="PHOSPHONATES-BINDING PERIPLASMIC PROTEIN"/>
    <property type="match status" value="1"/>
</dbReference>
<dbReference type="GO" id="GO:0043190">
    <property type="term" value="C:ATP-binding cassette (ABC) transporter complex"/>
    <property type="evidence" value="ECO:0007669"/>
    <property type="project" value="InterPro"/>
</dbReference>
<dbReference type="GO" id="GO:0055085">
    <property type="term" value="P:transmembrane transport"/>
    <property type="evidence" value="ECO:0007669"/>
    <property type="project" value="InterPro"/>
</dbReference>
<evidence type="ECO:0000313" key="4">
    <source>
        <dbReference type="Proteomes" id="UP000625210"/>
    </source>
</evidence>
<name>A0A8J2VC37_9BACL</name>
<keyword evidence="2" id="KW-0732">Signal</keyword>
<keyword evidence="4" id="KW-1185">Reference proteome</keyword>
<dbReference type="SUPFAM" id="SSF53850">
    <property type="entry name" value="Periplasmic binding protein-like II"/>
    <property type="match status" value="1"/>
</dbReference>